<evidence type="ECO:0000256" key="8">
    <source>
        <dbReference type="RuleBase" id="RU364057"/>
    </source>
</evidence>
<evidence type="ECO:0000256" key="4">
    <source>
        <dbReference type="ARBA" id="ARBA00022670"/>
    </source>
</evidence>
<dbReference type="GO" id="GO:0033615">
    <property type="term" value="P:mitochondrial proton-transporting ATP synthase complex assembly"/>
    <property type="evidence" value="ECO:0007669"/>
    <property type="project" value="TreeGrafter"/>
</dbReference>
<evidence type="ECO:0000256" key="3">
    <source>
        <dbReference type="ARBA" id="ARBA00014615"/>
    </source>
</evidence>
<dbReference type="GO" id="GO:0034982">
    <property type="term" value="P:mitochondrial protein processing"/>
    <property type="evidence" value="ECO:0007669"/>
    <property type="project" value="TreeGrafter"/>
</dbReference>
<comment type="function">
    <text evidence="8">Has a dual role in the assembly of mitochondrial ATPase.</text>
</comment>
<keyword evidence="8" id="KW-0496">Mitochondrion</keyword>
<name>A0A261XVW5_9FUNG</name>
<keyword evidence="8" id="KW-0472">Membrane</keyword>
<dbReference type="Proteomes" id="UP000242875">
    <property type="component" value="Unassembled WGS sequence"/>
</dbReference>
<dbReference type="InterPro" id="IPR019165">
    <property type="entry name" value="Peptidase_M76_ATP23"/>
</dbReference>
<comment type="caution">
    <text evidence="9">The sequence shown here is derived from an EMBL/GenBank/DDBJ whole genome shotgun (WGS) entry which is preliminary data.</text>
</comment>
<evidence type="ECO:0000256" key="2">
    <source>
        <dbReference type="ARBA" id="ARBA00009915"/>
    </source>
</evidence>
<evidence type="ECO:0000313" key="10">
    <source>
        <dbReference type="Proteomes" id="UP000242875"/>
    </source>
</evidence>
<keyword evidence="6 8" id="KW-0378">Hydrolase</keyword>
<comment type="similarity">
    <text evidence="2 8">Belongs to the peptidase M76 family.</text>
</comment>
<dbReference type="GO" id="GO:0004222">
    <property type="term" value="F:metalloendopeptidase activity"/>
    <property type="evidence" value="ECO:0007669"/>
    <property type="project" value="InterPro"/>
</dbReference>
<evidence type="ECO:0000256" key="7">
    <source>
        <dbReference type="ARBA" id="ARBA00023049"/>
    </source>
</evidence>
<evidence type="ECO:0000256" key="1">
    <source>
        <dbReference type="ARBA" id="ARBA00004137"/>
    </source>
</evidence>
<dbReference type="OrthoDB" id="285308at2759"/>
<dbReference type="Pfam" id="PF09768">
    <property type="entry name" value="Peptidase_M76"/>
    <property type="match status" value="1"/>
</dbReference>
<proteinExistence type="inferred from homology"/>
<comment type="subcellular location">
    <subcellularLocation>
        <location evidence="1 8">Mitochondrion inner membrane</location>
        <topology evidence="1 8">Peripheral membrane protein</topology>
        <orientation evidence="1 8">Intermembrane side</orientation>
    </subcellularLocation>
</comment>
<dbReference type="AlphaFoldDB" id="A0A261XVW5"/>
<evidence type="ECO:0000256" key="6">
    <source>
        <dbReference type="ARBA" id="ARBA00022801"/>
    </source>
</evidence>
<sequence length="190" mass="21446">MQGPNGSAFKPEISRFRSSTLSETECTAELQEILDHDPKIQVLLHAIFNLNGRRTLVRGVTCRTCKGTTQQDKYGYYDGQYKRVVICCDNHRSKQEVRNTLIHELVHAFDASRKGAFDSIAHTVACGEVRASRMGQCADLPLEKQRQCVYEDAVRSTESYCDSTHTAMRVVSQVFDQCFADLAPFNSQDE</sequence>
<dbReference type="PANTHER" id="PTHR21711:SF0">
    <property type="entry name" value="MITOCHONDRIAL INNER MEMBRANE PROTEASE ATP23 HOMOLOG"/>
    <property type="match status" value="1"/>
</dbReference>
<dbReference type="EMBL" id="MVBO01000146">
    <property type="protein sequence ID" value="OZJ02525.1"/>
    <property type="molecule type" value="Genomic_DNA"/>
</dbReference>
<dbReference type="EC" id="3.4.24.-" evidence="8"/>
<keyword evidence="5 8" id="KW-0479">Metal-binding</keyword>
<accession>A0A261XVW5</accession>
<dbReference type="PANTHER" id="PTHR21711">
    <property type="entry name" value="MITOCHONDRIAL INNER MEMBRANE PROTEASE"/>
    <property type="match status" value="1"/>
</dbReference>
<dbReference type="GO" id="GO:0046872">
    <property type="term" value="F:metal ion binding"/>
    <property type="evidence" value="ECO:0007669"/>
    <property type="project" value="UniProtKB-KW"/>
</dbReference>
<protein>
    <recommendedName>
        <fullName evidence="3 8">Mitochondrial inner membrane protease ATP23</fullName>
        <ecNumber evidence="8">3.4.24.-</ecNumber>
    </recommendedName>
</protein>
<evidence type="ECO:0000313" key="9">
    <source>
        <dbReference type="EMBL" id="OZJ02525.1"/>
    </source>
</evidence>
<reference evidence="9 10" key="1">
    <citation type="journal article" date="2017" name="Mycologia">
        <title>Bifiguratus adelaidae, gen. et sp. nov., a new member of Mucoromycotina in endophytic and soil-dwelling habitats.</title>
        <authorList>
            <person name="Torres-Cruz T.J."/>
            <person name="Billingsley Tobias T.L."/>
            <person name="Almatruk M."/>
            <person name="Hesse C."/>
            <person name="Kuske C.R."/>
            <person name="Desiro A."/>
            <person name="Benucci G.M."/>
            <person name="Bonito G."/>
            <person name="Stajich J.E."/>
            <person name="Dunlap C."/>
            <person name="Arnold A.E."/>
            <person name="Porras-Alfaro A."/>
        </authorList>
    </citation>
    <scope>NUCLEOTIDE SEQUENCE [LARGE SCALE GENOMIC DNA]</scope>
    <source>
        <strain evidence="9 10">AZ0501</strain>
    </source>
</reference>
<evidence type="ECO:0000256" key="5">
    <source>
        <dbReference type="ARBA" id="ARBA00022723"/>
    </source>
</evidence>
<keyword evidence="8" id="KW-0999">Mitochondrion inner membrane</keyword>
<gene>
    <name evidence="9" type="ORF">BZG36_04262</name>
</gene>
<keyword evidence="7 8" id="KW-0482">Metalloprotease</keyword>
<keyword evidence="4 8" id="KW-0645">Protease</keyword>
<organism evidence="9 10">
    <name type="scientific">Bifiguratus adelaidae</name>
    <dbReference type="NCBI Taxonomy" id="1938954"/>
    <lineage>
        <taxon>Eukaryota</taxon>
        <taxon>Fungi</taxon>
        <taxon>Fungi incertae sedis</taxon>
        <taxon>Mucoromycota</taxon>
        <taxon>Mucoromycotina</taxon>
        <taxon>Endogonomycetes</taxon>
        <taxon>Endogonales</taxon>
        <taxon>Endogonales incertae sedis</taxon>
        <taxon>Bifiguratus</taxon>
    </lineage>
</organism>
<keyword evidence="10" id="KW-1185">Reference proteome</keyword>
<dbReference type="GO" id="GO:0005743">
    <property type="term" value="C:mitochondrial inner membrane"/>
    <property type="evidence" value="ECO:0007669"/>
    <property type="project" value="UniProtKB-SubCell"/>
</dbReference>